<dbReference type="AlphaFoldDB" id="G0QU81"/>
<evidence type="ECO:0000313" key="2">
    <source>
        <dbReference type="Proteomes" id="UP000008983"/>
    </source>
</evidence>
<dbReference type="InParanoid" id="G0QU81"/>
<sequence length="226" mass="27542">MPDKTSEDEKILYKVKKKKKYIKIKNKKDIHLFLVKYQVYKQELQKIYILKSNKNLTNLPKSKKNQKMKTKMKMKMKMKMKTKMKTKKKHKKIKKLKKIFKKLNQNISQLNKYSNLLKIKKIQMTLYQDILEKFQIMYLHQGEISLNIFLQIIKQKSQIISQNMFKLEVLQINYRNYFQMSAMKIIIIIQMNFPIKDNICQIYQQLIQKQAIIYKKQAFLLYLLKS</sequence>
<evidence type="ECO:0000313" key="1">
    <source>
        <dbReference type="EMBL" id="EGR31218.1"/>
    </source>
</evidence>
<keyword evidence="2" id="KW-1185">Reference proteome</keyword>
<dbReference type="EMBL" id="GL983904">
    <property type="protein sequence ID" value="EGR31218.1"/>
    <property type="molecule type" value="Genomic_DNA"/>
</dbReference>
<protein>
    <submittedName>
        <fullName evidence="1">Uncharacterized protein</fullName>
    </submittedName>
</protein>
<dbReference type="Proteomes" id="UP000008983">
    <property type="component" value="Unassembled WGS sequence"/>
</dbReference>
<dbReference type="RefSeq" id="XP_004034704.1">
    <property type="nucleotide sequence ID" value="XM_004034656.1"/>
</dbReference>
<reference evidence="1 2" key="1">
    <citation type="submission" date="2011-07" db="EMBL/GenBank/DDBJ databases">
        <authorList>
            <person name="Coyne R."/>
            <person name="Brami D."/>
            <person name="Johnson J."/>
            <person name="Hostetler J."/>
            <person name="Hannick L."/>
            <person name="Clark T."/>
            <person name="Cassidy-Hanley D."/>
            <person name="Inman J."/>
        </authorList>
    </citation>
    <scope>NUCLEOTIDE SEQUENCE [LARGE SCALE GENOMIC DNA]</scope>
    <source>
        <strain evidence="1 2">G5</strain>
    </source>
</reference>
<proteinExistence type="predicted"/>
<name>G0QU81_ICHMU</name>
<dbReference type="GeneID" id="14907353"/>
<organism evidence="1 2">
    <name type="scientific">Ichthyophthirius multifiliis</name>
    <name type="common">White spot disease agent</name>
    <name type="synonym">Ich</name>
    <dbReference type="NCBI Taxonomy" id="5932"/>
    <lineage>
        <taxon>Eukaryota</taxon>
        <taxon>Sar</taxon>
        <taxon>Alveolata</taxon>
        <taxon>Ciliophora</taxon>
        <taxon>Intramacronucleata</taxon>
        <taxon>Oligohymenophorea</taxon>
        <taxon>Hymenostomatida</taxon>
        <taxon>Ophryoglenina</taxon>
        <taxon>Ichthyophthirius</taxon>
    </lineage>
</organism>
<accession>G0QU81</accession>
<gene>
    <name evidence="1" type="ORF">IMG5_115510</name>
</gene>